<dbReference type="AlphaFoldDB" id="F4KNR5"/>
<evidence type="ECO:0000313" key="1">
    <source>
        <dbReference type="EMBL" id="AEE13512.1"/>
    </source>
</evidence>
<dbReference type="STRING" id="879243.Poras_1581"/>
<dbReference type="RefSeq" id="WP_013760845.1">
    <property type="nucleotide sequence ID" value="NC_015501.1"/>
</dbReference>
<accession>F4KNR5</accession>
<organism evidence="1 2">
    <name type="scientific">Porphyromonas asaccharolytica (strain ATCC 25260 / DSM 20707 / BCRC 10618 / CCUG 7834 / JCM 6326 / LMG 13178 / VPI 4198 / B440)</name>
    <name type="common">Bacteroides asaccharolyticus</name>
    <dbReference type="NCBI Taxonomy" id="879243"/>
    <lineage>
        <taxon>Bacteria</taxon>
        <taxon>Pseudomonadati</taxon>
        <taxon>Bacteroidota</taxon>
        <taxon>Bacteroidia</taxon>
        <taxon>Bacteroidales</taxon>
        <taxon>Porphyromonadaceae</taxon>
        <taxon>Porphyromonas</taxon>
    </lineage>
</organism>
<gene>
    <name evidence="1" type="ordered locus">Poras_1581</name>
</gene>
<reference evidence="2" key="1">
    <citation type="submission" date="2011-04" db="EMBL/GenBank/DDBJ databases">
        <title>The complete genome of Porphyromonas asaccharolytica DSM 20707.</title>
        <authorList>
            <person name="Lucas S."/>
            <person name="Han J."/>
            <person name="Lapidus A."/>
            <person name="Bruce D."/>
            <person name="Goodwin L."/>
            <person name="Pitluck S."/>
            <person name="Peters L."/>
            <person name="Kyrpides N."/>
            <person name="Mavromatis K."/>
            <person name="Ivanova N."/>
            <person name="Ovchinnikova G."/>
            <person name="Pagani I."/>
            <person name="Lu M."/>
            <person name="Detter J.C."/>
            <person name="Tapia R."/>
            <person name="Han C."/>
            <person name="Land M."/>
            <person name="Hauser L."/>
            <person name="Markowitz V."/>
            <person name="Cheng J.-F."/>
            <person name="Hugenholtz P."/>
            <person name="Woyke T."/>
            <person name="Wu D."/>
            <person name="Gronow S."/>
            <person name="Wellnitz S."/>
            <person name="Brambilla E."/>
            <person name="Klenk H.-P."/>
            <person name="Eisen J.A."/>
        </authorList>
    </citation>
    <scope>NUCLEOTIDE SEQUENCE [LARGE SCALE GENOMIC DNA]</scope>
    <source>
        <strain evidence="2">ATCC 25260 / DSM 20707 / VPI 4198</strain>
    </source>
</reference>
<proteinExistence type="predicted"/>
<protein>
    <submittedName>
        <fullName evidence="1">Uncharacterized protein</fullName>
    </submittedName>
</protein>
<keyword evidence="2" id="KW-1185">Reference proteome</keyword>
<name>F4KNR5_PORAD</name>
<dbReference type="HOGENOM" id="CLU_3083089_0_0_10"/>
<dbReference type="Proteomes" id="UP000006545">
    <property type="component" value="Chromosome"/>
</dbReference>
<dbReference type="KEGG" id="pah:Poras_1581"/>
<evidence type="ECO:0000313" key="2">
    <source>
        <dbReference type="Proteomes" id="UP000006545"/>
    </source>
</evidence>
<sequence length="52" mass="5952">MAVKRTKSGKIDKRTKEGKAMLENLAKARAAAAKKRRQEDASLLRRIKRMLK</sequence>
<dbReference type="EMBL" id="CP002689">
    <property type="protein sequence ID" value="AEE13512.1"/>
    <property type="molecule type" value="Genomic_DNA"/>
</dbReference>